<accession>A0A6J4VHF7</accession>
<protein>
    <submittedName>
        <fullName evidence="1">Uncharacterized protein</fullName>
    </submittedName>
</protein>
<dbReference type="EMBL" id="CADCWK010000345">
    <property type="protein sequence ID" value="CAA9573743.1"/>
    <property type="molecule type" value="Genomic_DNA"/>
</dbReference>
<evidence type="ECO:0000313" key="1">
    <source>
        <dbReference type="EMBL" id="CAA9573743.1"/>
    </source>
</evidence>
<name>A0A6J4VHF7_9BACT</name>
<dbReference type="AlphaFoldDB" id="A0A6J4VHF7"/>
<gene>
    <name evidence="1" type="ORF">AVDCRST_MAG33-2816</name>
</gene>
<organism evidence="1">
    <name type="scientific">uncultured Thermomicrobiales bacterium</name>
    <dbReference type="NCBI Taxonomy" id="1645740"/>
    <lineage>
        <taxon>Bacteria</taxon>
        <taxon>Pseudomonadati</taxon>
        <taxon>Thermomicrobiota</taxon>
        <taxon>Thermomicrobia</taxon>
        <taxon>Thermomicrobiales</taxon>
        <taxon>environmental samples</taxon>
    </lineage>
</organism>
<sequence>MREGVNLSDGRHRIGRRLGQLEGWSSHCGRIRWALDGRSPGCPGQDVEE</sequence>
<reference evidence="1" key="1">
    <citation type="submission" date="2020-02" db="EMBL/GenBank/DDBJ databases">
        <authorList>
            <person name="Meier V. D."/>
        </authorList>
    </citation>
    <scope>NUCLEOTIDE SEQUENCE</scope>
    <source>
        <strain evidence="1">AVDCRST_MAG33</strain>
    </source>
</reference>
<proteinExistence type="predicted"/>